<dbReference type="GO" id="GO:0004555">
    <property type="term" value="F:alpha,alpha-trehalase activity"/>
    <property type="evidence" value="ECO:0007669"/>
    <property type="project" value="UniProtKB-EC"/>
</dbReference>
<dbReference type="Pfam" id="PF01204">
    <property type="entry name" value="Trehalase"/>
    <property type="match status" value="1"/>
</dbReference>
<evidence type="ECO:0000256" key="5">
    <source>
        <dbReference type="ARBA" id="ARBA00022801"/>
    </source>
</evidence>
<evidence type="ECO:0000256" key="2">
    <source>
        <dbReference type="ARBA" id="ARBA00005615"/>
    </source>
</evidence>
<dbReference type="InterPro" id="IPR008928">
    <property type="entry name" value="6-hairpin_glycosidase_sf"/>
</dbReference>
<sequence>MLWQTFPHLLARSANLLLSDQSKAGHNLHIFRLQLLSDHLFWPRRRVNRNNHYFAAGRRKAAALNAVCLSTSLDYNLIDDYNTNYLPSCYSKIYCDSELLHDVELAHIYPDSKTFVDKRMKFSEPYILSKYEELKAKNEGKPPSKEELVDFVSEHFEDGDELEKWDPPDFKPETTLMAKVSDEGYKKFLSGLQQVWKILARKIKPEVNENSDRYSLIYVPNGFCIPGGRFRELYYWDTYWIINGLLLSDMNDTAKGIIENLLSLVQKIGFIPNGSRVYYLNRSQPPLLIQMMNNYYKATNDFQFIKKNIKTLTKEFEWWQTNRKVKFIKDKKTYNMFRYYAPSNGPRPESYREDYEIAQTLPSESERTRWYTRIKSAAESGWDFSSRWFIKDGAGNGTLLDVHTPSIIPVDLNAFLHKNAVLLSEWWYMMGDKYRGKYFKEIAEKLLASINEVLWNENIGSWFDYDLINKQHRKYFFPSNIAPLWTESYSQPKNFMAAKVIEYIKREKIIKDDYTVHYHGIPSSLERTGQQWDFPNAWAPVQVFLIQGLDRTNVPQAQAIALKLAQDWVHSNYLGFQKTGFMYEKYNVEKAGDNGGGGEYESQISFGWSNGVVFEMMDRYATGLSSATLTR</sequence>
<comment type="similarity">
    <text evidence="2 7">Belongs to the glycosyl hydrolase 37 family.</text>
</comment>
<protein>
    <recommendedName>
        <fullName evidence="4 7">Trehalase</fullName>
        <ecNumber evidence="3 7">3.2.1.28</ecNumber>
    </recommendedName>
    <alternativeName>
        <fullName evidence="7">Alpha-trehalose glucohydrolase</fullName>
    </alternativeName>
</protein>
<dbReference type="AlphaFoldDB" id="A0A8K1JF17"/>
<reference evidence="8" key="1">
    <citation type="submission" date="2020-08" db="EMBL/GenBank/DDBJ databases">
        <authorList>
            <person name="Shen X."/>
        </authorList>
    </citation>
    <scope>NUCLEOTIDE SEQUENCE</scope>
    <source>
        <strain evidence="8">MED</strain>
    </source>
</reference>
<evidence type="ECO:0000256" key="3">
    <source>
        <dbReference type="ARBA" id="ARBA00012757"/>
    </source>
</evidence>
<dbReference type="PANTHER" id="PTHR23403:SF1">
    <property type="entry name" value="TREHALASE"/>
    <property type="match status" value="1"/>
</dbReference>
<evidence type="ECO:0000313" key="8">
    <source>
        <dbReference type="EMBL" id="UCS97598.1"/>
    </source>
</evidence>
<keyword evidence="5 7" id="KW-0378">Hydrolase</keyword>
<dbReference type="Gene3D" id="1.50.10.10">
    <property type="match status" value="1"/>
</dbReference>
<dbReference type="SUPFAM" id="SSF48208">
    <property type="entry name" value="Six-hairpin glycosidases"/>
    <property type="match status" value="1"/>
</dbReference>
<dbReference type="EC" id="3.2.1.28" evidence="3 7"/>
<name>A0A8K1JF17_BEMTA</name>
<dbReference type="EMBL" id="MT940435">
    <property type="protein sequence ID" value="UCS97598.1"/>
    <property type="molecule type" value="mRNA"/>
</dbReference>
<accession>A0A8K1JF17</accession>
<evidence type="ECO:0000256" key="7">
    <source>
        <dbReference type="RuleBase" id="RU361180"/>
    </source>
</evidence>
<dbReference type="PROSITE" id="PS00928">
    <property type="entry name" value="TREHALASE_2"/>
    <property type="match status" value="1"/>
</dbReference>
<dbReference type="InterPro" id="IPR018232">
    <property type="entry name" value="Glyco_hydro_37_CS"/>
</dbReference>
<evidence type="ECO:0000256" key="6">
    <source>
        <dbReference type="ARBA" id="ARBA00023295"/>
    </source>
</evidence>
<dbReference type="PROSITE" id="PS00927">
    <property type="entry name" value="TREHALASE_1"/>
    <property type="match status" value="1"/>
</dbReference>
<dbReference type="PRINTS" id="PR00744">
    <property type="entry name" value="GLHYDRLASE37"/>
</dbReference>
<dbReference type="InterPro" id="IPR012341">
    <property type="entry name" value="6hp_glycosidase-like_sf"/>
</dbReference>
<dbReference type="PANTHER" id="PTHR23403">
    <property type="entry name" value="TREHALASE"/>
    <property type="match status" value="1"/>
</dbReference>
<evidence type="ECO:0000256" key="4">
    <source>
        <dbReference type="ARBA" id="ARBA00019905"/>
    </source>
</evidence>
<comment type="catalytic activity">
    <reaction evidence="1 7">
        <text>alpha,alpha-trehalose + H2O = alpha-D-glucose + beta-D-glucose</text>
        <dbReference type="Rhea" id="RHEA:32675"/>
        <dbReference type="ChEBI" id="CHEBI:15377"/>
        <dbReference type="ChEBI" id="CHEBI:15903"/>
        <dbReference type="ChEBI" id="CHEBI:16551"/>
        <dbReference type="ChEBI" id="CHEBI:17925"/>
        <dbReference type="EC" id="3.2.1.28"/>
    </reaction>
</comment>
<evidence type="ECO:0000256" key="1">
    <source>
        <dbReference type="ARBA" id="ARBA00001576"/>
    </source>
</evidence>
<dbReference type="InterPro" id="IPR001661">
    <property type="entry name" value="Glyco_hydro_37"/>
</dbReference>
<organism evidence="8">
    <name type="scientific">Bemisia tabaci</name>
    <name type="common">Sweetpotato whitefly</name>
    <name type="synonym">Aleurodes tabaci</name>
    <dbReference type="NCBI Taxonomy" id="7038"/>
    <lineage>
        <taxon>Eukaryota</taxon>
        <taxon>Metazoa</taxon>
        <taxon>Ecdysozoa</taxon>
        <taxon>Arthropoda</taxon>
        <taxon>Hexapoda</taxon>
        <taxon>Insecta</taxon>
        <taxon>Pterygota</taxon>
        <taxon>Neoptera</taxon>
        <taxon>Paraneoptera</taxon>
        <taxon>Hemiptera</taxon>
        <taxon>Sternorrhyncha</taxon>
        <taxon>Aleyrodoidea</taxon>
        <taxon>Aleyrodidae</taxon>
        <taxon>Aleyrodinae</taxon>
        <taxon>Bemisia</taxon>
    </lineage>
</organism>
<dbReference type="GO" id="GO:0005993">
    <property type="term" value="P:trehalose catabolic process"/>
    <property type="evidence" value="ECO:0007669"/>
    <property type="project" value="TreeGrafter"/>
</dbReference>
<keyword evidence="6 7" id="KW-0326">Glycosidase</keyword>
<proteinExistence type="evidence at transcript level"/>